<evidence type="ECO:0000313" key="1">
    <source>
        <dbReference type="EMBL" id="MBB6399697.1"/>
    </source>
</evidence>
<dbReference type="EMBL" id="JACHMQ010000001">
    <property type="protein sequence ID" value="MBB6399697.1"/>
    <property type="molecule type" value="Genomic_DNA"/>
</dbReference>
<gene>
    <name evidence="1" type="ORF">BKA00_006611</name>
</gene>
<dbReference type="AlphaFoldDB" id="A0A7X0G6R2"/>
<evidence type="ECO:0000313" key="2">
    <source>
        <dbReference type="Proteomes" id="UP000546324"/>
    </source>
</evidence>
<keyword evidence="2" id="KW-1185">Reference proteome</keyword>
<comment type="caution">
    <text evidence="1">The sequence shown here is derived from an EMBL/GenBank/DDBJ whole genome shotgun (WGS) entry which is preliminary data.</text>
</comment>
<proteinExistence type="predicted"/>
<reference evidence="1 2" key="1">
    <citation type="submission" date="2020-08" db="EMBL/GenBank/DDBJ databases">
        <title>Sequencing the genomes of 1000 actinobacteria strains.</title>
        <authorList>
            <person name="Klenk H.-P."/>
        </authorList>
    </citation>
    <scope>NUCLEOTIDE SEQUENCE [LARGE SCALE GENOMIC DNA]</scope>
    <source>
        <strain evidence="1 2">DSM 43675</strain>
    </source>
</reference>
<organism evidence="1 2">
    <name type="scientific">Actinomadura coerulea</name>
    <dbReference type="NCBI Taxonomy" id="46159"/>
    <lineage>
        <taxon>Bacteria</taxon>
        <taxon>Bacillati</taxon>
        <taxon>Actinomycetota</taxon>
        <taxon>Actinomycetes</taxon>
        <taxon>Streptosporangiales</taxon>
        <taxon>Thermomonosporaceae</taxon>
        <taxon>Actinomadura</taxon>
    </lineage>
</organism>
<accession>A0A7X0G6R2</accession>
<dbReference type="Proteomes" id="UP000546324">
    <property type="component" value="Unassembled WGS sequence"/>
</dbReference>
<protein>
    <submittedName>
        <fullName evidence="1">Uncharacterized protein</fullName>
    </submittedName>
</protein>
<dbReference type="RefSeq" id="WP_185031701.1">
    <property type="nucleotide sequence ID" value="NZ_JACHMQ010000001.1"/>
</dbReference>
<sequence length="91" mass="10062">MAEVSGEDIAECAERINALWGIKVSRSGHERSASEAAANLMSGTGLLYESPELLEMLERAIEVGYAAALSHVEDGRYDDDIRDSWRTELFE</sequence>
<name>A0A7X0G6R2_9ACTN</name>